<evidence type="ECO:0000313" key="3">
    <source>
        <dbReference type="Proteomes" id="UP000193529"/>
    </source>
</evidence>
<comment type="caution">
    <text evidence="2">The sequence shown here is derived from an EMBL/GenBank/DDBJ whole genome shotgun (WGS) entry which is preliminary data.</text>
</comment>
<feature type="transmembrane region" description="Helical" evidence="1">
    <location>
        <begin position="243"/>
        <end position="264"/>
    </location>
</feature>
<organism evidence="2 3">
    <name type="scientific">Mycobacterium palustre</name>
    <dbReference type="NCBI Taxonomy" id="153971"/>
    <lineage>
        <taxon>Bacteria</taxon>
        <taxon>Bacillati</taxon>
        <taxon>Actinomycetota</taxon>
        <taxon>Actinomycetes</taxon>
        <taxon>Mycobacteriales</taxon>
        <taxon>Mycobacteriaceae</taxon>
        <taxon>Mycobacterium</taxon>
        <taxon>Mycobacterium simiae complex</taxon>
    </lineage>
</organism>
<name>A0A1X1ZH58_9MYCO</name>
<sequence>MRPATGPRRAIIEAGPGTIRRLCCGTTAQPDDDTSEIVGEALGAIDDRVALVAGRPVTVDSLWRSVFRSLECEHRDGLVLVHPSWWSSARVAVATNAAKRTTGEVVARPRAWLLAQAADGRRDATVVVEIDERLVVVTGARTAAIPRIEEPALIVEQTVAVVADMARGTATTVVIDAPATVAAAVPLGASLAAALRDGGRPVIEIGDARLCRVARSALAIPDEPRVAGGDDERGPVRRRRRMAAGASGAAVVVTGLLLGLPAVAAPGRRGTPPPVPVPAAPTTFLVEGRVALEVPAAWPTQRVVSGPGSARVQVTSPTDPEVALHVTQSPVAGETLSGAAERLKHAIDAEAAGVFVDFNPSGATAGRPAVTYREVRPQHHVRWTVLLDGPVRISIGCQSRPGDEDAVREACERAVRSAHAIG</sequence>
<evidence type="ECO:0000256" key="1">
    <source>
        <dbReference type="SAM" id="Phobius"/>
    </source>
</evidence>
<keyword evidence="1" id="KW-1133">Transmembrane helix</keyword>
<protein>
    <submittedName>
        <fullName evidence="2">Type VII secretion-associated protein</fullName>
    </submittedName>
</protein>
<proteinExistence type="predicted"/>
<dbReference type="RefSeq" id="WP_245849074.1">
    <property type="nucleotide sequence ID" value="NZ_LQPJ01000112.1"/>
</dbReference>
<dbReference type="InterPro" id="IPR023840">
    <property type="entry name" value="T7SS_Rv3446c"/>
</dbReference>
<keyword evidence="1" id="KW-0812">Transmembrane</keyword>
<dbReference type="EMBL" id="LQPJ01000112">
    <property type="protein sequence ID" value="ORW22723.1"/>
    <property type="molecule type" value="Genomic_DNA"/>
</dbReference>
<gene>
    <name evidence="2" type="ORF">AWC19_12825</name>
</gene>
<reference evidence="2 3" key="1">
    <citation type="submission" date="2016-01" db="EMBL/GenBank/DDBJ databases">
        <title>The new phylogeny of the genus Mycobacterium.</title>
        <authorList>
            <person name="Tarcisio F."/>
            <person name="Conor M."/>
            <person name="Antonella G."/>
            <person name="Elisabetta G."/>
            <person name="Giulia F.S."/>
            <person name="Sara T."/>
            <person name="Anna F."/>
            <person name="Clotilde B."/>
            <person name="Roberto B."/>
            <person name="Veronica D.S."/>
            <person name="Fabio R."/>
            <person name="Monica P."/>
            <person name="Olivier J."/>
            <person name="Enrico T."/>
            <person name="Nicola S."/>
        </authorList>
    </citation>
    <scope>NUCLEOTIDE SEQUENCE [LARGE SCALE GENOMIC DNA]</scope>
    <source>
        <strain evidence="2 3">DSM 44572</strain>
    </source>
</reference>
<dbReference type="AlphaFoldDB" id="A0A1X1ZH58"/>
<keyword evidence="3" id="KW-1185">Reference proteome</keyword>
<dbReference type="STRING" id="153971.AWC19_12825"/>
<evidence type="ECO:0000313" key="2">
    <source>
        <dbReference type="EMBL" id="ORW22723.1"/>
    </source>
</evidence>
<dbReference type="Proteomes" id="UP000193529">
    <property type="component" value="Unassembled WGS sequence"/>
</dbReference>
<keyword evidence="1" id="KW-0472">Membrane</keyword>
<dbReference type="NCBIfam" id="TIGR03931">
    <property type="entry name" value="T7SS_Rv3446c"/>
    <property type="match status" value="1"/>
</dbReference>
<accession>A0A1X1ZH58</accession>